<dbReference type="AlphaFoldDB" id="A0A857FJ33"/>
<evidence type="ECO:0000313" key="2">
    <source>
        <dbReference type="Proteomes" id="UP000464674"/>
    </source>
</evidence>
<organism evidence="1 2">
    <name type="scientific">Komagataeibacter xylinus</name>
    <name type="common">Gluconacetobacter xylinus</name>
    <dbReference type="NCBI Taxonomy" id="28448"/>
    <lineage>
        <taxon>Bacteria</taxon>
        <taxon>Pseudomonadati</taxon>
        <taxon>Pseudomonadota</taxon>
        <taxon>Alphaproteobacteria</taxon>
        <taxon>Acetobacterales</taxon>
        <taxon>Acetobacteraceae</taxon>
        <taxon>Komagataeibacter</taxon>
    </lineage>
</organism>
<dbReference type="EMBL" id="CP041348">
    <property type="protein sequence ID" value="QHC34172.1"/>
    <property type="molecule type" value="Genomic_DNA"/>
</dbReference>
<evidence type="ECO:0008006" key="3">
    <source>
        <dbReference type="Google" id="ProtNLM"/>
    </source>
</evidence>
<evidence type="ECO:0000313" key="1">
    <source>
        <dbReference type="EMBL" id="QHC34172.1"/>
    </source>
</evidence>
<dbReference type="OrthoDB" id="7224341at2"/>
<dbReference type="Proteomes" id="UP000464674">
    <property type="component" value="Chromosome"/>
</dbReference>
<sequence length="191" mass="19505">MTTPVGVIGRDGYASTAGYLAVYSYDQYGCYAGSIEHYFPIGTGLPPGCTLTAPPAAVSGQIAVWSGTAWVMEPDFRGQTWYLKSTGAPTVINAPGTPDATTYSSTPVAGSEYLKGQAQSALGWCSQQASLASMMGETFTADMKAYVLAISAIASGTDTTSTTLPAQPTDVMTASTAAATTTATTTTGTTT</sequence>
<name>A0A857FJ33_KOMXY</name>
<proteinExistence type="predicted"/>
<accession>A0A857FJ33</accession>
<protein>
    <recommendedName>
        <fullName evidence="3">Phage tail protein</fullName>
    </recommendedName>
</protein>
<gene>
    <name evidence="1" type="ORF">FMA36_00360</name>
</gene>
<reference evidence="1 2" key="1">
    <citation type="journal article" date="2020" name="Carbohydr. Polym.">
        <title>Characterization and optimization of production of bacterial cellulose from strain CGMCC 17276 based on whole-genome analysis.</title>
        <authorList>
            <person name="Lu T."/>
            <person name="Gao H."/>
            <person name="Liao B."/>
            <person name="Wu J."/>
            <person name="Zhang W."/>
            <person name="Huang J."/>
            <person name="Liu M."/>
            <person name="Huang J."/>
            <person name="Chang Z."/>
            <person name="Jin M."/>
            <person name="Yi Z."/>
            <person name="Jiang D."/>
        </authorList>
    </citation>
    <scope>NUCLEOTIDE SEQUENCE [LARGE SCALE GENOMIC DNA]</scope>
    <source>
        <strain evidence="1 2">CGMCC 17276</strain>
    </source>
</reference>
<dbReference type="RefSeq" id="WP_159260065.1">
    <property type="nucleotide sequence ID" value="NZ_CP041348.1"/>
</dbReference>